<protein>
    <submittedName>
        <fullName evidence="2">Uncharacterized protein</fullName>
    </submittedName>
</protein>
<evidence type="ECO:0000256" key="1">
    <source>
        <dbReference type="SAM" id="Phobius"/>
    </source>
</evidence>
<dbReference type="STRING" id="745366.GA0070213_12535"/>
<name>A0A1C5K8Y4_9ACTN</name>
<dbReference type="AlphaFoldDB" id="A0A1C5K8Y4"/>
<dbReference type="EMBL" id="FMDM01000025">
    <property type="protein sequence ID" value="SCG79265.1"/>
    <property type="molecule type" value="Genomic_DNA"/>
</dbReference>
<evidence type="ECO:0000313" key="3">
    <source>
        <dbReference type="Proteomes" id="UP000199360"/>
    </source>
</evidence>
<keyword evidence="1" id="KW-0472">Membrane</keyword>
<gene>
    <name evidence="2" type="ORF">GA0070213_12535</name>
</gene>
<reference evidence="3" key="1">
    <citation type="submission" date="2016-06" db="EMBL/GenBank/DDBJ databases">
        <authorList>
            <person name="Varghese N."/>
            <person name="Submissions Spin"/>
        </authorList>
    </citation>
    <scope>NUCLEOTIDE SEQUENCE [LARGE SCALE GENOMIC DNA]</scope>
    <source>
        <strain evidence="3">DSM 45647</strain>
    </source>
</reference>
<keyword evidence="3" id="KW-1185">Reference proteome</keyword>
<accession>A0A1C5K8Y4</accession>
<sequence>MLAFLFIVVLLLPVPLLATVVLAVRLRGVLRQGGARRLTARARAAWRNGTRRPVWPGLIAIVVAVALLTAGLERLYLATVTSGSRWASTWCCCP</sequence>
<keyword evidence="1" id="KW-1133">Transmembrane helix</keyword>
<dbReference type="RefSeq" id="WP_139128751.1">
    <property type="nucleotide sequence ID" value="NZ_FMDM01000025.1"/>
</dbReference>
<keyword evidence="1" id="KW-0812">Transmembrane</keyword>
<evidence type="ECO:0000313" key="2">
    <source>
        <dbReference type="EMBL" id="SCG79265.1"/>
    </source>
</evidence>
<feature type="transmembrane region" description="Helical" evidence="1">
    <location>
        <begin position="54"/>
        <end position="77"/>
    </location>
</feature>
<organism evidence="2 3">
    <name type="scientific">Micromonospora humi</name>
    <dbReference type="NCBI Taxonomy" id="745366"/>
    <lineage>
        <taxon>Bacteria</taxon>
        <taxon>Bacillati</taxon>
        <taxon>Actinomycetota</taxon>
        <taxon>Actinomycetes</taxon>
        <taxon>Micromonosporales</taxon>
        <taxon>Micromonosporaceae</taxon>
        <taxon>Micromonospora</taxon>
    </lineage>
</organism>
<proteinExistence type="predicted"/>
<dbReference type="Proteomes" id="UP000199360">
    <property type="component" value="Unassembled WGS sequence"/>
</dbReference>